<evidence type="ECO:0000313" key="2">
    <source>
        <dbReference type="Proteomes" id="UP000659697"/>
    </source>
</evidence>
<keyword evidence="2" id="KW-1185">Reference proteome</keyword>
<sequence>MSFLKTLGKGLKGAAAALKVDQYTVNGINAKCIHCGHQHFETGEAQLNTAGLTFINLDWANRSASVLICKKCTFIMWFLEEPKRIVK</sequence>
<evidence type="ECO:0000313" key="1">
    <source>
        <dbReference type="EMBL" id="GHG66593.1"/>
    </source>
</evidence>
<protein>
    <recommendedName>
        <fullName evidence="3">DNA-binding protein</fullName>
    </recommendedName>
</protein>
<proteinExistence type="predicted"/>
<dbReference type="RefSeq" id="WP_189431793.1">
    <property type="nucleotide sequence ID" value="NZ_BNAO01000003.1"/>
</dbReference>
<dbReference type="EMBL" id="BNAO01000003">
    <property type="protein sequence ID" value="GHG66593.1"/>
    <property type="molecule type" value="Genomic_DNA"/>
</dbReference>
<reference evidence="2" key="1">
    <citation type="journal article" date="2019" name="Int. J. Syst. Evol. Microbiol.">
        <title>The Global Catalogue of Microorganisms (GCM) 10K type strain sequencing project: providing services to taxonomists for standard genome sequencing and annotation.</title>
        <authorList>
            <consortium name="The Broad Institute Genomics Platform"/>
            <consortium name="The Broad Institute Genome Sequencing Center for Infectious Disease"/>
            <person name="Wu L."/>
            <person name="Ma J."/>
        </authorList>
    </citation>
    <scope>NUCLEOTIDE SEQUENCE [LARGE SCALE GENOMIC DNA]</scope>
    <source>
        <strain evidence="2">CGMCC 1.7003</strain>
    </source>
</reference>
<organism evidence="1 2">
    <name type="scientific">Alishewanella longhuensis</name>
    <dbReference type="NCBI Taxonomy" id="1091037"/>
    <lineage>
        <taxon>Bacteria</taxon>
        <taxon>Pseudomonadati</taxon>
        <taxon>Pseudomonadota</taxon>
        <taxon>Gammaproteobacteria</taxon>
        <taxon>Alteromonadales</taxon>
        <taxon>Alteromonadaceae</taxon>
        <taxon>Alishewanella</taxon>
    </lineage>
</organism>
<name>A0ABQ3KWU9_9ALTE</name>
<dbReference type="Proteomes" id="UP000659697">
    <property type="component" value="Unassembled WGS sequence"/>
</dbReference>
<accession>A0ABQ3KWU9</accession>
<gene>
    <name evidence="1" type="ORF">GCM10010919_14420</name>
</gene>
<comment type="caution">
    <text evidence="1">The sequence shown here is derived from an EMBL/GenBank/DDBJ whole genome shotgun (WGS) entry which is preliminary data.</text>
</comment>
<evidence type="ECO:0008006" key="3">
    <source>
        <dbReference type="Google" id="ProtNLM"/>
    </source>
</evidence>